<keyword evidence="2" id="KW-1133">Transmembrane helix</keyword>
<evidence type="ECO:0000313" key="5">
    <source>
        <dbReference type="WBParaSite" id="HPBE_0000189501-mRNA-1"/>
    </source>
</evidence>
<dbReference type="InterPro" id="IPR038702">
    <property type="entry name" value="Na/K_ATPase_sub_beta_sf"/>
</dbReference>
<reference evidence="3 4" key="1">
    <citation type="submission" date="2018-11" db="EMBL/GenBank/DDBJ databases">
        <authorList>
            <consortium name="Pathogen Informatics"/>
        </authorList>
    </citation>
    <scope>NUCLEOTIDE SEQUENCE [LARGE SCALE GENOMIC DNA]</scope>
</reference>
<evidence type="ECO:0000313" key="3">
    <source>
        <dbReference type="EMBL" id="VDO21968.1"/>
    </source>
</evidence>
<dbReference type="AlphaFoldDB" id="A0A183F6V3"/>
<dbReference type="Gene3D" id="2.60.40.1660">
    <property type="entry name" value="Na, k-atpase alpha subunit"/>
    <property type="match status" value="1"/>
</dbReference>
<evidence type="ECO:0000256" key="1">
    <source>
        <dbReference type="SAM" id="MobiDB-lite"/>
    </source>
</evidence>
<dbReference type="OrthoDB" id="5912413at2759"/>
<dbReference type="Proteomes" id="UP000050761">
    <property type="component" value="Unassembled WGS sequence"/>
</dbReference>
<sequence>MEGSRRSRRHDHKNSGPCDCAGLNAQEKKKKKKKKKKKLISRDIRNFGCVLFVKFGFSPMTSRGDNSAKFARIRAFSAKSAVYLLTIWICGGLFTALVMYLLLLQLKERPHYFGRGTHIGGTPHVVFEPNPNRFDVRTKSVISFRSDDPSTYYNLMVRYKHLLTSKLLQTDG</sequence>
<keyword evidence="2" id="KW-0812">Transmembrane</keyword>
<protein>
    <submittedName>
        <fullName evidence="5">SEA domain-containing protein</fullName>
    </submittedName>
</protein>
<dbReference type="EMBL" id="UZAH01002400">
    <property type="protein sequence ID" value="VDO21968.1"/>
    <property type="molecule type" value="Genomic_DNA"/>
</dbReference>
<evidence type="ECO:0000256" key="2">
    <source>
        <dbReference type="SAM" id="Phobius"/>
    </source>
</evidence>
<feature type="compositionally biased region" description="Basic residues" evidence="1">
    <location>
        <begin position="1"/>
        <end position="12"/>
    </location>
</feature>
<feature type="region of interest" description="Disordered" evidence="1">
    <location>
        <begin position="1"/>
        <end position="37"/>
    </location>
</feature>
<keyword evidence="2" id="KW-0472">Membrane</keyword>
<proteinExistence type="predicted"/>
<dbReference type="WBParaSite" id="HPBE_0000189501-mRNA-1">
    <property type="protein sequence ID" value="HPBE_0000189501-mRNA-1"/>
    <property type="gene ID" value="HPBE_0000189501"/>
</dbReference>
<organism evidence="4 5">
    <name type="scientific">Heligmosomoides polygyrus</name>
    <name type="common">Parasitic roundworm</name>
    <dbReference type="NCBI Taxonomy" id="6339"/>
    <lineage>
        <taxon>Eukaryota</taxon>
        <taxon>Metazoa</taxon>
        <taxon>Ecdysozoa</taxon>
        <taxon>Nematoda</taxon>
        <taxon>Chromadorea</taxon>
        <taxon>Rhabditida</taxon>
        <taxon>Rhabditina</taxon>
        <taxon>Rhabditomorpha</taxon>
        <taxon>Strongyloidea</taxon>
        <taxon>Heligmosomidae</taxon>
        <taxon>Heligmosomoides</taxon>
    </lineage>
</organism>
<keyword evidence="4" id="KW-1185">Reference proteome</keyword>
<feature type="transmembrane region" description="Helical" evidence="2">
    <location>
        <begin position="81"/>
        <end position="103"/>
    </location>
</feature>
<feature type="compositionally biased region" description="Basic residues" evidence="1">
    <location>
        <begin position="28"/>
        <end position="37"/>
    </location>
</feature>
<accession>A0A183F6V3</accession>
<reference evidence="5" key="2">
    <citation type="submission" date="2019-09" db="UniProtKB">
        <authorList>
            <consortium name="WormBaseParasite"/>
        </authorList>
    </citation>
    <scope>IDENTIFICATION</scope>
</reference>
<name>A0A183F6V3_HELPZ</name>
<evidence type="ECO:0000313" key="4">
    <source>
        <dbReference type="Proteomes" id="UP000050761"/>
    </source>
</evidence>
<accession>A0A3P7WW84</accession>
<gene>
    <name evidence="3" type="ORF">HPBE_LOCUS1896</name>
</gene>